<feature type="transmembrane region" description="Helical" evidence="8">
    <location>
        <begin position="167"/>
        <end position="185"/>
    </location>
</feature>
<dbReference type="Pfam" id="PF08395">
    <property type="entry name" value="7tm_7"/>
    <property type="match status" value="3"/>
</dbReference>
<feature type="transmembrane region" description="Helical" evidence="8">
    <location>
        <begin position="884"/>
        <end position="902"/>
    </location>
</feature>
<reference evidence="9" key="1">
    <citation type="journal article" date="2020" name="J Insects Food Feed">
        <title>The yellow mealworm (Tenebrio molitor) genome: a resource for the emerging insects as food and feed industry.</title>
        <authorList>
            <person name="Eriksson T."/>
            <person name="Andere A."/>
            <person name="Kelstrup H."/>
            <person name="Emery V."/>
            <person name="Picard C."/>
        </authorList>
    </citation>
    <scope>NUCLEOTIDE SEQUENCE</scope>
    <source>
        <strain evidence="9">Stoneville</strain>
        <tissue evidence="9">Whole head</tissue>
    </source>
</reference>
<keyword evidence="5 8" id="KW-0472">Membrane</keyword>
<organism evidence="9 10">
    <name type="scientific">Tenebrio molitor</name>
    <name type="common">Yellow mealworm beetle</name>
    <dbReference type="NCBI Taxonomy" id="7067"/>
    <lineage>
        <taxon>Eukaryota</taxon>
        <taxon>Metazoa</taxon>
        <taxon>Ecdysozoa</taxon>
        <taxon>Arthropoda</taxon>
        <taxon>Hexapoda</taxon>
        <taxon>Insecta</taxon>
        <taxon>Pterygota</taxon>
        <taxon>Neoptera</taxon>
        <taxon>Endopterygota</taxon>
        <taxon>Coleoptera</taxon>
        <taxon>Polyphaga</taxon>
        <taxon>Cucujiformia</taxon>
        <taxon>Tenebrionidae</taxon>
        <taxon>Tenebrio</taxon>
    </lineage>
</organism>
<keyword evidence="3 8" id="KW-0812">Transmembrane</keyword>
<feature type="transmembrane region" description="Helical" evidence="8">
    <location>
        <begin position="69"/>
        <end position="91"/>
    </location>
</feature>
<feature type="transmembrane region" description="Helical" evidence="8">
    <location>
        <begin position="387"/>
        <end position="411"/>
    </location>
</feature>
<dbReference type="PANTHER" id="PTHR21143:SF104">
    <property type="entry name" value="GUSTATORY RECEPTOR 8A-RELATED"/>
    <property type="match status" value="1"/>
</dbReference>
<sequence>MEKSLRSSDSLVLQVADCVKCYDVLAESIQVFSHIYGWQIFLTYKLIVVYTVGTIYYCSQLIGVELGQVAVVLSSTLWATLLIVCGILVFFSCGEANKAAQSVQLSCQNLVRYTRHQTKISQALELFCCRINQENTLIRCPLEHSRQLFEMFFWKTSRSLSPTLHKILILAQLLALILMCTWHNYGKIHTYYKQIPLPILIIDILRTSLLLAICLLNPIITGFLYHHQNTSFFATLQKTDPVLGTPYKKKKQKWVKTLTYVMIIVTFGCDASIKTRVFGFSQHKYNLVHLFYTYISFTITLRFYDLANAITNRFLLLHQKINTLVDVHNDALMVVQAGNLLKCYYTLCKTMDTVSQLYGWQILLIEKMIVLHLVYTMYYIYLLFHTMTIWLFVIVNILWAAGCFLHGYLIVFSCDDTNKSAQAVLLLSQNLAARTKPDSQVRKILEEFCRQIVPVFGIFMALPPLCHQICVLIWLFALVLMYIWQVLGKIRFIYKVIPLPNAIIDVIASALVMSICLVNSLSKYLLHRHHDTFLLPALRETDILLDTPDANNIRKLIKTLTYLVTLLSFGCDYYSKTIYFTFDQQKYNLVNLFLMFYNLLIVLRVYDLANTIADRFVLLCNKINNLVRISNSESEILVEADATNCLKCYYVLFEAMETVGRVYGWQILIMEKMITFYVVYTTYYCYLLLSGLAIIFHPMCVLNNVLWTTVFLIYGVLILFSCDEANKKAQSVLLLSRNLIRRTKPKTQIRRVLQQFSSQMSQLHRFFEIFILSVHKVLAISPAVTSPNSNPSHLQKLYATSAMVGTIILTTWQIYGKMSTMYPFFKVTVSTLDVLGTLLMAIFDIIDTVNRTLLNQSHIRTFYKNLSKIDNWHHYKYNVFTFVLKYKITWFVVHLYMAACTIRRRFDLLNRTFFAAVRTTNGGTLAVKCMKCHDLLCDLVASINKVYGFQIMIMDKIVALSVVESSYLCLLFVIEARTKFSVVALATNLIWSADFMICAALVCFSCGAAKKQAQLIVPICQNLHGGSPDKDEILTQFSRQVAMTRPEFREDRAVLGSSASSSGPAAFSMRMCSGPAINRKLETYQSLDATVK</sequence>
<evidence type="ECO:0000256" key="8">
    <source>
        <dbReference type="SAM" id="Phobius"/>
    </source>
</evidence>
<evidence type="ECO:0000256" key="6">
    <source>
        <dbReference type="ARBA" id="ARBA00023170"/>
    </source>
</evidence>
<evidence type="ECO:0000256" key="4">
    <source>
        <dbReference type="ARBA" id="ARBA00022989"/>
    </source>
</evidence>
<evidence type="ECO:0000256" key="2">
    <source>
        <dbReference type="ARBA" id="ARBA00022475"/>
    </source>
</evidence>
<feature type="transmembrane region" description="Helical" evidence="8">
    <location>
        <begin position="452"/>
        <end position="484"/>
    </location>
</feature>
<dbReference type="GO" id="GO:0008049">
    <property type="term" value="P:male courtship behavior"/>
    <property type="evidence" value="ECO:0007669"/>
    <property type="project" value="TreeGrafter"/>
</dbReference>
<feature type="transmembrane region" description="Helical" evidence="8">
    <location>
        <begin position="496"/>
        <end position="518"/>
    </location>
</feature>
<dbReference type="InterPro" id="IPR013604">
    <property type="entry name" value="7TM_chemorcpt"/>
</dbReference>
<proteinExistence type="predicted"/>
<evidence type="ECO:0000256" key="7">
    <source>
        <dbReference type="ARBA" id="ARBA00023224"/>
    </source>
</evidence>
<protein>
    <recommendedName>
        <fullName evidence="11">Gustatory receptor</fullName>
    </recommendedName>
</protein>
<feature type="transmembrane region" description="Helical" evidence="8">
    <location>
        <begin position="35"/>
        <end position="57"/>
    </location>
</feature>
<evidence type="ECO:0000313" key="9">
    <source>
        <dbReference type="EMBL" id="KAH0814240.1"/>
    </source>
</evidence>
<evidence type="ECO:0000256" key="3">
    <source>
        <dbReference type="ARBA" id="ARBA00022692"/>
    </source>
</evidence>
<dbReference type="GO" id="GO:0030424">
    <property type="term" value="C:axon"/>
    <property type="evidence" value="ECO:0007669"/>
    <property type="project" value="TreeGrafter"/>
</dbReference>
<comment type="caution">
    <text evidence="9">The sequence shown here is derived from an EMBL/GenBank/DDBJ whole genome shotgun (WGS) entry which is preliminary data.</text>
</comment>
<dbReference type="GO" id="GO:0050909">
    <property type="term" value="P:sensory perception of taste"/>
    <property type="evidence" value="ECO:0007669"/>
    <property type="project" value="InterPro"/>
</dbReference>
<comment type="subcellular location">
    <subcellularLocation>
        <location evidence="1">Cell membrane</location>
        <topology evidence="1">Multi-pass membrane protein</topology>
    </subcellularLocation>
</comment>
<dbReference type="GO" id="GO:0030425">
    <property type="term" value="C:dendrite"/>
    <property type="evidence" value="ECO:0007669"/>
    <property type="project" value="TreeGrafter"/>
</dbReference>
<feature type="transmembrane region" description="Helical" evidence="8">
    <location>
        <begin position="257"/>
        <end position="273"/>
    </location>
</feature>
<feature type="transmembrane region" description="Helical" evidence="8">
    <location>
        <begin position="357"/>
        <end position="381"/>
    </location>
</feature>
<name>A0A8J6H8W6_TENMO</name>
<feature type="transmembrane region" description="Helical" evidence="8">
    <location>
        <begin position="197"/>
        <end position="225"/>
    </location>
</feature>
<evidence type="ECO:0000256" key="5">
    <source>
        <dbReference type="ARBA" id="ARBA00023136"/>
    </source>
</evidence>
<feature type="transmembrane region" description="Helical" evidence="8">
    <location>
        <begin position="827"/>
        <end position="846"/>
    </location>
</feature>
<dbReference type="GO" id="GO:0005886">
    <property type="term" value="C:plasma membrane"/>
    <property type="evidence" value="ECO:0007669"/>
    <property type="project" value="UniProtKB-SubCell"/>
</dbReference>
<evidence type="ECO:0000313" key="10">
    <source>
        <dbReference type="Proteomes" id="UP000719412"/>
    </source>
</evidence>
<dbReference type="Proteomes" id="UP000719412">
    <property type="component" value="Unassembled WGS sequence"/>
</dbReference>
<feature type="transmembrane region" description="Helical" evidence="8">
    <location>
        <begin position="701"/>
        <end position="720"/>
    </location>
</feature>
<feature type="transmembrane region" description="Helical" evidence="8">
    <location>
        <begin position="587"/>
        <end position="606"/>
    </location>
</feature>
<dbReference type="PANTHER" id="PTHR21143">
    <property type="entry name" value="INVERTEBRATE GUSTATORY RECEPTOR"/>
    <property type="match status" value="1"/>
</dbReference>
<dbReference type="GO" id="GO:0043025">
    <property type="term" value="C:neuronal cell body"/>
    <property type="evidence" value="ECO:0007669"/>
    <property type="project" value="TreeGrafter"/>
</dbReference>
<feature type="transmembrane region" description="Helical" evidence="8">
    <location>
        <begin position="674"/>
        <end position="695"/>
    </location>
</feature>
<feature type="transmembrane region" description="Helical" evidence="8">
    <location>
        <begin position="957"/>
        <end position="974"/>
    </location>
</feature>
<reference evidence="9" key="2">
    <citation type="submission" date="2021-08" db="EMBL/GenBank/DDBJ databases">
        <authorList>
            <person name="Eriksson T."/>
        </authorList>
    </citation>
    <scope>NUCLEOTIDE SEQUENCE</scope>
    <source>
        <strain evidence="9">Stoneville</strain>
        <tissue evidence="9">Whole head</tissue>
    </source>
</reference>
<accession>A0A8J6H8W6</accession>
<dbReference type="GO" id="GO:0007165">
    <property type="term" value="P:signal transduction"/>
    <property type="evidence" value="ECO:0007669"/>
    <property type="project" value="UniProtKB-KW"/>
</dbReference>
<evidence type="ECO:0008006" key="11">
    <source>
        <dbReference type="Google" id="ProtNLM"/>
    </source>
</evidence>
<keyword evidence="4 8" id="KW-1133">Transmembrane helix</keyword>
<feature type="transmembrane region" description="Helical" evidence="8">
    <location>
        <begin position="980"/>
        <end position="1004"/>
    </location>
</feature>
<gene>
    <name evidence="9" type="ORF">GEV33_008555</name>
</gene>
<keyword evidence="2" id="KW-1003">Cell membrane</keyword>
<dbReference type="AlphaFoldDB" id="A0A8J6H8W6"/>
<keyword evidence="7" id="KW-0807">Transducer</keyword>
<keyword evidence="10" id="KW-1185">Reference proteome</keyword>
<dbReference type="EMBL" id="JABDTM020024499">
    <property type="protein sequence ID" value="KAH0814240.1"/>
    <property type="molecule type" value="Genomic_DNA"/>
</dbReference>
<feature type="transmembrane region" description="Helical" evidence="8">
    <location>
        <begin position="285"/>
        <end position="304"/>
    </location>
</feature>
<keyword evidence="6" id="KW-0675">Receptor</keyword>
<dbReference type="GO" id="GO:0007635">
    <property type="term" value="P:chemosensory behavior"/>
    <property type="evidence" value="ECO:0007669"/>
    <property type="project" value="TreeGrafter"/>
</dbReference>
<evidence type="ECO:0000256" key="1">
    <source>
        <dbReference type="ARBA" id="ARBA00004651"/>
    </source>
</evidence>